<proteinExistence type="predicted"/>
<dbReference type="AlphaFoldDB" id="A0A556QEJ5"/>
<comment type="caution">
    <text evidence="2">The sequence shown here is derived from an EMBL/GenBank/DDBJ whole genome shotgun (WGS) entry which is preliminary data.</text>
</comment>
<evidence type="ECO:0000256" key="1">
    <source>
        <dbReference type="SAM" id="SignalP"/>
    </source>
</evidence>
<reference evidence="2 3" key="1">
    <citation type="submission" date="2019-07" db="EMBL/GenBank/DDBJ databases">
        <title>Description of 53C-WASEF.</title>
        <authorList>
            <person name="Pitt A."/>
            <person name="Hahn M.W."/>
        </authorList>
    </citation>
    <scope>NUCLEOTIDE SEQUENCE [LARGE SCALE GENOMIC DNA]</scope>
    <source>
        <strain evidence="2 3">53C-WASEF</strain>
    </source>
</reference>
<accession>A0A556QEJ5</accession>
<sequence length="578" mass="63556">MKTATVWRALCACSLLFTATSVSRAAAITTAAQWDSAMVGYYGANFVPVKSQNYLPDQDTFAWTGFMWIEAYVAMAQCTGDAKYMATSKEIIDYEISKRDDKRFTTLTPEYWTAPTYYLYYNGVPAKGWRRLGGNGLGEISQLIDGRICESIILWCELARRGFPQYASAVTGYLPLVKETLDMHLPSLKDIQTTQLIPSGHYYTHTLAAKAFRYWRDETTGGAPASPTPVTWSGITPMNHNCTFARAMLGYDSLTGTTTYKTNIQGIINYYLNSLDSTRPTIAVWQYAPLDNLAANHNKLEDVNHAAVTLSLIEEAYRIGGYGITTSHVSRLVQTFNLFYNPTAKDVDNFIDGSGTVQGSGPQTASIGTKSWLWLSQFDPTIATKVRATYNQYFTVNNSAQALSAWANLFYWDSLIAGTAAFDDTSIAATRPLYNDTVNRLLYPYSVQTTSTEVTTGSPPEGTKHTRIDYTITSPTGSASTVYSLSPAEDILVWGGIKITYKNSGPAAWSLLLMDGTTAMTATLPAQATYATRTLRWSDFTNTAAVNKSAITKLRISTTGSPVGSTGQFFFDDVKLIP</sequence>
<protein>
    <recommendedName>
        <fullName evidence="4">DUF3131 domain-containing protein</fullName>
    </recommendedName>
</protein>
<name>A0A556QEJ5_9BACT</name>
<keyword evidence="1" id="KW-0732">Signal</keyword>
<dbReference type="EMBL" id="VMBG01000004">
    <property type="protein sequence ID" value="TSJ75037.1"/>
    <property type="molecule type" value="Genomic_DNA"/>
</dbReference>
<gene>
    <name evidence="2" type="ORF">FPL22_16700</name>
</gene>
<dbReference type="RefSeq" id="WP_144354179.1">
    <property type="nucleotide sequence ID" value="NZ_CBCRVV010000010.1"/>
</dbReference>
<dbReference type="Proteomes" id="UP000315648">
    <property type="component" value="Unassembled WGS sequence"/>
</dbReference>
<keyword evidence="3" id="KW-1185">Reference proteome</keyword>
<feature type="signal peptide" evidence="1">
    <location>
        <begin position="1"/>
        <end position="25"/>
    </location>
</feature>
<feature type="chain" id="PRO_5021955944" description="DUF3131 domain-containing protein" evidence="1">
    <location>
        <begin position="26"/>
        <end position="578"/>
    </location>
</feature>
<evidence type="ECO:0000313" key="2">
    <source>
        <dbReference type="EMBL" id="TSJ75037.1"/>
    </source>
</evidence>
<dbReference type="OrthoDB" id="6395973at2"/>
<organism evidence="2 3">
    <name type="scientific">Rariglobus hedericola</name>
    <dbReference type="NCBI Taxonomy" id="2597822"/>
    <lineage>
        <taxon>Bacteria</taxon>
        <taxon>Pseudomonadati</taxon>
        <taxon>Verrucomicrobiota</taxon>
        <taxon>Opitutia</taxon>
        <taxon>Opitutales</taxon>
        <taxon>Opitutaceae</taxon>
        <taxon>Rariglobus</taxon>
    </lineage>
</organism>
<evidence type="ECO:0008006" key="4">
    <source>
        <dbReference type="Google" id="ProtNLM"/>
    </source>
</evidence>
<evidence type="ECO:0000313" key="3">
    <source>
        <dbReference type="Proteomes" id="UP000315648"/>
    </source>
</evidence>